<dbReference type="EMBL" id="CAJNOB010000045">
    <property type="protein sequence ID" value="CAF0702704.1"/>
    <property type="molecule type" value="Genomic_DNA"/>
</dbReference>
<accession>A0A8J2BLG0</accession>
<evidence type="ECO:0000313" key="1">
    <source>
        <dbReference type="EMBL" id="CAF0702704.1"/>
    </source>
</evidence>
<reference evidence="1" key="1">
    <citation type="submission" date="2021-02" db="EMBL/GenBank/DDBJ databases">
        <authorList>
            <person name="Cremers G."/>
            <person name="Picone N."/>
        </authorList>
    </citation>
    <scope>NUCLEOTIDE SEQUENCE</scope>
    <source>
        <strain evidence="1">PQ17</strain>
    </source>
</reference>
<evidence type="ECO:0000313" key="2">
    <source>
        <dbReference type="Proteomes" id="UP000663859"/>
    </source>
</evidence>
<protein>
    <submittedName>
        <fullName evidence="1">Uncharacterized protein</fullName>
    </submittedName>
</protein>
<gene>
    <name evidence="1" type="ORF">MPNT_50163</name>
</gene>
<organism evidence="1 2">
    <name type="scientific">Candidatus Methylacidithermus pantelleriae</name>
    <dbReference type="NCBI Taxonomy" id="2744239"/>
    <lineage>
        <taxon>Bacteria</taxon>
        <taxon>Pseudomonadati</taxon>
        <taxon>Verrucomicrobiota</taxon>
        <taxon>Methylacidiphilae</taxon>
        <taxon>Methylacidiphilales</taxon>
        <taxon>Methylacidiphilaceae</taxon>
        <taxon>Candidatus Methylacidithermus</taxon>
    </lineage>
</organism>
<proteinExistence type="predicted"/>
<comment type="caution">
    <text evidence="1">The sequence shown here is derived from an EMBL/GenBank/DDBJ whole genome shotgun (WGS) entry which is preliminary data.</text>
</comment>
<sequence length="107" mass="11942">MLGRPSKGKDIGSVTMRPKRLYSIDGRRITVALRLRDYSKQIFASSRPKGPGWVFRERTWYPSLVVETEDRQARASGPMLGMGVRQKNFAGISTGKIFDGGKGARQP</sequence>
<keyword evidence="2" id="KW-1185">Reference proteome</keyword>
<dbReference type="AlphaFoldDB" id="A0A8J2BLG0"/>
<name>A0A8J2BLG0_9BACT</name>
<dbReference type="Proteomes" id="UP000663859">
    <property type="component" value="Unassembled WGS sequence"/>
</dbReference>